<evidence type="ECO:0000313" key="4">
    <source>
        <dbReference type="EMBL" id="MDA3629923.1"/>
    </source>
</evidence>
<dbReference type="InterPro" id="IPR050832">
    <property type="entry name" value="Bact_Acetyltransf"/>
</dbReference>
<keyword evidence="2" id="KW-0012">Acyltransferase</keyword>
<feature type="domain" description="N-acetyltransferase" evidence="3">
    <location>
        <begin position="1"/>
        <end position="162"/>
    </location>
</feature>
<dbReference type="Gene3D" id="3.40.630.30">
    <property type="match status" value="1"/>
</dbReference>
<sequence length="172" mass="18244">MLIRRETPADAAAIHQVHAAAFADADRPDAVPAEAGLVDALRADDSWLPELSMVAEQDGKVVGHVVCTRGHVGDVPALALGPIGVLPDLQRSGVGAALMHAVLGAADALGEPVVVLLGHLDYYPKFGFEPAQEHGITPQVPDWASHFQVRTLASYDPAIRGEFAYPKPFMEL</sequence>
<reference evidence="4 5" key="1">
    <citation type="submission" date="2022-11" db="EMBL/GenBank/DDBJ databases">
        <title>Draft genome sequence of Saccharopolyspora sp. WRP15-2 isolated from rhizosphere soils of wild rice in Thailand.</title>
        <authorList>
            <person name="Duangmal K."/>
            <person name="Kammanee S."/>
            <person name="Muangham S."/>
        </authorList>
    </citation>
    <scope>NUCLEOTIDE SEQUENCE [LARGE SCALE GENOMIC DNA]</scope>
    <source>
        <strain evidence="4 5">WRP15-2</strain>
    </source>
</reference>
<evidence type="ECO:0000259" key="3">
    <source>
        <dbReference type="PROSITE" id="PS51186"/>
    </source>
</evidence>
<protein>
    <submittedName>
        <fullName evidence="4">N-acetyltransferase</fullName>
    </submittedName>
</protein>
<comment type="caution">
    <text evidence="4">The sequence shown here is derived from an EMBL/GenBank/DDBJ whole genome shotgun (WGS) entry which is preliminary data.</text>
</comment>
<organism evidence="4 5">
    <name type="scientific">Saccharopolyspora oryzae</name>
    <dbReference type="NCBI Taxonomy" id="2997343"/>
    <lineage>
        <taxon>Bacteria</taxon>
        <taxon>Bacillati</taxon>
        <taxon>Actinomycetota</taxon>
        <taxon>Actinomycetes</taxon>
        <taxon>Pseudonocardiales</taxon>
        <taxon>Pseudonocardiaceae</taxon>
        <taxon>Saccharopolyspora</taxon>
    </lineage>
</organism>
<evidence type="ECO:0000256" key="2">
    <source>
        <dbReference type="ARBA" id="ARBA00023315"/>
    </source>
</evidence>
<dbReference type="RefSeq" id="WP_270953034.1">
    <property type="nucleotide sequence ID" value="NZ_JAQGLA010000080.1"/>
</dbReference>
<dbReference type="PANTHER" id="PTHR43877:SF1">
    <property type="entry name" value="ACETYLTRANSFERASE"/>
    <property type="match status" value="1"/>
</dbReference>
<dbReference type="InterPro" id="IPR000182">
    <property type="entry name" value="GNAT_dom"/>
</dbReference>
<dbReference type="EMBL" id="JAQGLA010000080">
    <property type="protein sequence ID" value="MDA3629923.1"/>
    <property type="molecule type" value="Genomic_DNA"/>
</dbReference>
<dbReference type="Proteomes" id="UP001210380">
    <property type="component" value="Unassembled WGS sequence"/>
</dbReference>
<name>A0ABT4V7I2_9PSEU</name>
<proteinExistence type="predicted"/>
<dbReference type="Pfam" id="PF00583">
    <property type="entry name" value="Acetyltransf_1"/>
    <property type="match status" value="1"/>
</dbReference>
<keyword evidence="5" id="KW-1185">Reference proteome</keyword>
<evidence type="ECO:0000256" key="1">
    <source>
        <dbReference type="ARBA" id="ARBA00022679"/>
    </source>
</evidence>
<dbReference type="SUPFAM" id="SSF55729">
    <property type="entry name" value="Acyl-CoA N-acyltransferases (Nat)"/>
    <property type="match status" value="1"/>
</dbReference>
<dbReference type="CDD" id="cd04301">
    <property type="entry name" value="NAT_SF"/>
    <property type="match status" value="1"/>
</dbReference>
<dbReference type="InterPro" id="IPR016181">
    <property type="entry name" value="Acyl_CoA_acyltransferase"/>
</dbReference>
<gene>
    <name evidence="4" type="ORF">OU415_31150</name>
</gene>
<dbReference type="PANTHER" id="PTHR43877">
    <property type="entry name" value="AMINOALKYLPHOSPHONATE N-ACETYLTRANSFERASE-RELATED-RELATED"/>
    <property type="match status" value="1"/>
</dbReference>
<dbReference type="PROSITE" id="PS51186">
    <property type="entry name" value="GNAT"/>
    <property type="match status" value="1"/>
</dbReference>
<evidence type="ECO:0000313" key="5">
    <source>
        <dbReference type="Proteomes" id="UP001210380"/>
    </source>
</evidence>
<keyword evidence="1" id="KW-0808">Transferase</keyword>
<accession>A0ABT4V7I2</accession>